<sequence>MSSGPCQLDTDDIDLFIFIIQAEWALAASELCLYGGYFVLMAFYLHVLHTGGGMAKHRFLTVTIIMLFILCTIHCALVVATTVLATGMFIGGVLALTLTANAIYVTTNLIADGIFIFRCYAIWNGRLCIVLLPIFLTFGVAGIGYFNVITPLSAPAIYGKLPSELFFDVSIIISLFTTFVLMVLTVGRIWWLARAARQVMGKTVAGRYYTVCAMILESGALYFIGGLVLIFTVFRIGVNSTYTGAVLGQLVGIAPTIIAVRVGLGCSVESVDSFIVPIPPTRNLEQFKATKDPSVDSWKDDILYIRPESVMPGSA</sequence>
<evidence type="ECO:0000313" key="3">
    <source>
        <dbReference type="Proteomes" id="UP000620124"/>
    </source>
</evidence>
<keyword evidence="1" id="KW-0472">Membrane</keyword>
<dbReference type="Proteomes" id="UP000620124">
    <property type="component" value="Unassembled WGS sequence"/>
</dbReference>
<feature type="transmembrane region" description="Helical" evidence="1">
    <location>
        <begin position="246"/>
        <end position="264"/>
    </location>
</feature>
<dbReference type="OrthoDB" id="3226582at2759"/>
<dbReference type="AlphaFoldDB" id="A0A8H6U3M6"/>
<feature type="transmembrane region" description="Helical" evidence="1">
    <location>
        <begin position="123"/>
        <end position="145"/>
    </location>
</feature>
<dbReference type="EMBL" id="JACAZI010000035">
    <property type="protein sequence ID" value="KAF7328566.1"/>
    <property type="molecule type" value="Genomic_DNA"/>
</dbReference>
<name>A0A8H6U3M6_9AGAR</name>
<keyword evidence="3" id="KW-1185">Reference proteome</keyword>
<evidence type="ECO:0000256" key="1">
    <source>
        <dbReference type="SAM" id="Phobius"/>
    </source>
</evidence>
<evidence type="ECO:0000313" key="2">
    <source>
        <dbReference type="EMBL" id="KAF7328566.1"/>
    </source>
</evidence>
<keyword evidence="1" id="KW-1133">Transmembrane helix</keyword>
<gene>
    <name evidence="2" type="ORF">MVEN_02544600</name>
</gene>
<feature type="transmembrane region" description="Helical" evidence="1">
    <location>
        <begin position="59"/>
        <end position="83"/>
    </location>
</feature>
<proteinExistence type="predicted"/>
<protein>
    <submittedName>
        <fullName evidence="2">Uncharacterized protein</fullName>
    </submittedName>
</protein>
<reference evidence="2" key="1">
    <citation type="submission" date="2020-05" db="EMBL/GenBank/DDBJ databases">
        <title>Mycena genomes resolve the evolution of fungal bioluminescence.</title>
        <authorList>
            <person name="Tsai I.J."/>
        </authorList>
    </citation>
    <scope>NUCLEOTIDE SEQUENCE</scope>
    <source>
        <strain evidence="2">CCC161011</strain>
    </source>
</reference>
<feature type="transmembrane region" description="Helical" evidence="1">
    <location>
        <begin position="24"/>
        <end position="47"/>
    </location>
</feature>
<feature type="transmembrane region" description="Helical" evidence="1">
    <location>
        <begin position="165"/>
        <end position="187"/>
    </location>
</feature>
<feature type="transmembrane region" description="Helical" evidence="1">
    <location>
        <begin position="89"/>
        <end position="111"/>
    </location>
</feature>
<comment type="caution">
    <text evidence="2">The sequence shown here is derived from an EMBL/GenBank/DDBJ whole genome shotgun (WGS) entry which is preliminary data.</text>
</comment>
<feature type="transmembrane region" description="Helical" evidence="1">
    <location>
        <begin position="208"/>
        <end position="234"/>
    </location>
</feature>
<organism evidence="2 3">
    <name type="scientific">Mycena venus</name>
    <dbReference type="NCBI Taxonomy" id="2733690"/>
    <lineage>
        <taxon>Eukaryota</taxon>
        <taxon>Fungi</taxon>
        <taxon>Dikarya</taxon>
        <taxon>Basidiomycota</taxon>
        <taxon>Agaricomycotina</taxon>
        <taxon>Agaricomycetes</taxon>
        <taxon>Agaricomycetidae</taxon>
        <taxon>Agaricales</taxon>
        <taxon>Marasmiineae</taxon>
        <taxon>Mycenaceae</taxon>
        <taxon>Mycena</taxon>
    </lineage>
</organism>
<keyword evidence="1" id="KW-0812">Transmembrane</keyword>
<accession>A0A8H6U3M6</accession>